<proteinExistence type="predicted"/>
<dbReference type="EMBL" id="CP082781">
    <property type="protein sequence ID" value="UGS25080.1"/>
    <property type="molecule type" value="Genomic_DNA"/>
</dbReference>
<feature type="domain" description="DUF1023" evidence="2">
    <location>
        <begin position="48"/>
        <end position="191"/>
    </location>
</feature>
<keyword evidence="4" id="KW-1185">Reference proteome</keyword>
<protein>
    <submittedName>
        <fullName evidence="3">Alpha/beta hydrolase family protein</fullName>
    </submittedName>
</protein>
<dbReference type="GO" id="GO:0016787">
    <property type="term" value="F:hydrolase activity"/>
    <property type="evidence" value="ECO:0007669"/>
    <property type="project" value="UniProtKB-KW"/>
</dbReference>
<feature type="region of interest" description="Disordered" evidence="1">
    <location>
        <begin position="239"/>
        <end position="269"/>
    </location>
</feature>
<dbReference type="RefSeq" id="WP_231818914.1">
    <property type="nucleotide sequence ID" value="NZ_CP082781.1"/>
</dbReference>
<feature type="compositionally biased region" description="Basic and acidic residues" evidence="1">
    <location>
        <begin position="260"/>
        <end position="269"/>
    </location>
</feature>
<dbReference type="Proteomes" id="UP001199642">
    <property type="component" value="Chromosome"/>
</dbReference>
<evidence type="ECO:0000259" key="2">
    <source>
        <dbReference type="Pfam" id="PF06259"/>
    </source>
</evidence>
<accession>A0ABY3RQD1</accession>
<evidence type="ECO:0000313" key="3">
    <source>
        <dbReference type="EMBL" id="UGS25080.1"/>
    </source>
</evidence>
<dbReference type="InterPro" id="IPR010427">
    <property type="entry name" value="DUF1023"/>
</dbReference>
<evidence type="ECO:0000256" key="1">
    <source>
        <dbReference type="SAM" id="MobiDB-lite"/>
    </source>
</evidence>
<dbReference type="Pfam" id="PF06259">
    <property type="entry name" value="Abhydrolase_8"/>
    <property type="match status" value="1"/>
</dbReference>
<evidence type="ECO:0000313" key="4">
    <source>
        <dbReference type="Proteomes" id="UP001199642"/>
    </source>
</evidence>
<name>A0ABY3RQD1_9MICO</name>
<gene>
    <name evidence="3" type="ORF">K8F61_10215</name>
</gene>
<reference evidence="3 4" key="1">
    <citation type="submission" date="2023-01" db="EMBL/GenBank/DDBJ databases">
        <title>Characterization of estradiol degrading bacteria Microbacterium sp. MZT7 and reveal degrading genes through genome analysis.</title>
        <authorList>
            <person name="Hao P."/>
            <person name="Gao Y."/>
        </authorList>
    </citation>
    <scope>NUCLEOTIDE SEQUENCE [LARGE SCALE GENOMIC DNA]</scope>
    <source>
        <strain evidence="3 4">MZT7</strain>
    </source>
</reference>
<keyword evidence="3" id="KW-0378">Hydrolase</keyword>
<organism evidence="3 4">
    <name type="scientific">Microbacterium resistens</name>
    <dbReference type="NCBI Taxonomy" id="156977"/>
    <lineage>
        <taxon>Bacteria</taxon>
        <taxon>Bacillati</taxon>
        <taxon>Actinomycetota</taxon>
        <taxon>Actinomycetes</taxon>
        <taxon>Micrococcales</taxon>
        <taxon>Microbacteriaceae</taxon>
        <taxon>Microbacterium</taxon>
    </lineage>
</organism>
<sequence>MTDPLADALARPDLAEHARHKLQNVRDVLHEDSQARLLQLFFLGDEPYATIAFGDVATADLVVVVMHGIATDLSELPSWADTIRRLCADVIRAVTVRGGSARVATIAWFGYDSGTHATALATAHATIGAARLGADLDRIRAANPTAAIAVVGYSYSSTLFGELVVLGASSEVDAAFSIGSAGLTRMAAGAIEDAIAAGQLIYYATEASADAVAPLGRFGQHPVDPRDIEGAVVYDADGGPVAGSDGTRGLATTGHASRTSVDEQGRTDRGYFDPHAQAYLFLVERLADLALPT</sequence>